<dbReference type="RefSeq" id="WP_045383637.1">
    <property type="nucleotide sequence ID" value="NZ_BBKA01000102.1"/>
</dbReference>
<name>A0A1X1XJJ7_9MYCO</name>
<protein>
    <submittedName>
        <fullName evidence="1">Antitoxin</fullName>
    </submittedName>
</protein>
<dbReference type="AlphaFoldDB" id="A0A1X1XJJ7"/>
<accession>A0A1X1XJJ7</accession>
<evidence type="ECO:0000313" key="2">
    <source>
        <dbReference type="Proteomes" id="UP000193487"/>
    </source>
</evidence>
<dbReference type="Pfam" id="PF09957">
    <property type="entry name" value="VapB_antitoxin"/>
    <property type="match status" value="1"/>
</dbReference>
<dbReference type="OrthoDB" id="332069at2"/>
<reference evidence="1 2" key="1">
    <citation type="submission" date="2016-01" db="EMBL/GenBank/DDBJ databases">
        <title>The new phylogeny of the genus Mycobacterium.</title>
        <authorList>
            <person name="Tarcisio F."/>
            <person name="Conor M."/>
            <person name="Antonella G."/>
            <person name="Elisabetta G."/>
            <person name="Giulia F.S."/>
            <person name="Sara T."/>
            <person name="Anna F."/>
            <person name="Clotilde B."/>
            <person name="Roberto B."/>
            <person name="Veronica D.S."/>
            <person name="Fabio R."/>
            <person name="Monica P."/>
            <person name="Olivier J."/>
            <person name="Enrico T."/>
            <person name="Nicola S."/>
        </authorList>
    </citation>
    <scope>NUCLEOTIDE SEQUENCE [LARGE SCALE GENOMIC DNA]</scope>
    <source>
        <strain evidence="1 2">DSM 45166</strain>
    </source>
</reference>
<gene>
    <name evidence="1" type="ORF">AWC14_12485</name>
</gene>
<evidence type="ECO:0000313" key="1">
    <source>
        <dbReference type="EMBL" id="ORV99037.1"/>
    </source>
</evidence>
<keyword evidence="2" id="KW-1185">Reference proteome</keyword>
<organism evidence="1 2">
    <name type="scientific">Mycobacterium kyorinense</name>
    <dbReference type="NCBI Taxonomy" id="487514"/>
    <lineage>
        <taxon>Bacteria</taxon>
        <taxon>Bacillati</taxon>
        <taxon>Actinomycetota</taxon>
        <taxon>Actinomycetes</taxon>
        <taxon>Mycobacteriales</taxon>
        <taxon>Mycobacteriaceae</taxon>
        <taxon>Mycobacterium</taxon>
    </lineage>
</organism>
<dbReference type="EMBL" id="LQPE01000158">
    <property type="protein sequence ID" value="ORV99037.1"/>
    <property type="molecule type" value="Genomic_DNA"/>
</dbReference>
<proteinExistence type="predicted"/>
<dbReference type="Proteomes" id="UP000193487">
    <property type="component" value="Unassembled WGS sequence"/>
</dbReference>
<sequence>MRTTVTIDDELLARASELTGITEKSVLLRDGLATLIRVESARRLAALGGTDKRAAAAPRRRGSAG</sequence>
<dbReference type="InterPro" id="IPR019239">
    <property type="entry name" value="VapB_antitoxin"/>
</dbReference>
<comment type="caution">
    <text evidence="1">The sequence shown here is derived from an EMBL/GenBank/DDBJ whole genome shotgun (WGS) entry which is preliminary data.</text>
</comment>